<organism evidence="1 2">
    <name type="scientific">Racocetra persica</name>
    <dbReference type="NCBI Taxonomy" id="160502"/>
    <lineage>
        <taxon>Eukaryota</taxon>
        <taxon>Fungi</taxon>
        <taxon>Fungi incertae sedis</taxon>
        <taxon>Mucoromycota</taxon>
        <taxon>Glomeromycotina</taxon>
        <taxon>Glomeromycetes</taxon>
        <taxon>Diversisporales</taxon>
        <taxon>Gigasporaceae</taxon>
        <taxon>Racocetra</taxon>
    </lineage>
</organism>
<gene>
    <name evidence="1" type="ORF">RPERSI_LOCUS4556</name>
</gene>
<dbReference type="EMBL" id="CAJVQC010006346">
    <property type="protein sequence ID" value="CAG8565917.1"/>
    <property type="molecule type" value="Genomic_DNA"/>
</dbReference>
<proteinExistence type="predicted"/>
<feature type="non-terminal residue" evidence="1">
    <location>
        <position position="1"/>
    </location>
</feature>
<accession>A0ACA9M5V7</accession>
<dbReference type="Proteomes" id="UP000789920">
    <property type="component" value="Unassembled WGS sequence"/>
</dbReference>
<name>A0ACA9M5V7_9GLOM</name>
<keyword evidence="2" id="KW-1185">Reference proteome</keyword>
<reference evidence="1" key="1">
    <citation type="submission" date="2021-06" db="EMBL/GenBank/DDBJ databases">
        <authorList>
            <person name="Kallberg Y."/>
            <person name="Tangrot J."/>
            <person name="Rosling A."/>
        </authorList>
    </citation>
    <scope>NUCLEOTIDE SEQUENCE</scope>
    <source>
        <strain evidence="1">MA461A</strain>
    </source>
</reference>
<protein>
    <submittedName>
        <fullName evidence="1">18885_t:CDS:1</fullName>
    </submittedName>
</protein>
<comment type="caution">
    <text evidence="1">The sequence shown here is derived from an EMBL/GenBank/DDBJ whole genome shotgun (WGS) entry which is preliminary data.</text>
</comment>
<sequence>QAAVAITRLANFLARGRKKKSLIKIKLFREDGIKDPVDWINEFEQTTTANN</sequence>
<evidence type="ECO:0000313" key="1">
    <source>
        <dbReference type="EMBL" id="CAG8565917.1"/>
    </source>
</evidence>
<evidence type="ECO:0000313" key="2">
    <source>
        <dbReference type="Proteomes" id="UP000789920"/>
    </source>
</evidence>